<keyword evidence="3" id="KW-0687">Ribonucleoprotein</keyword>
<keyword evidence="6" id="KW-1185">Reference proteome</keyword>
<dbReference type="Pfam" id="PF01165">
    <property type="entry name" value="Ribosomal_S21"/>
    <property type="match status" value="1"/>
</dbReference>
<name>S8CYZ9_9LAMI</name>
<feature type="compositionally biased region" description="Basic and acidic residues" evidence="4">
    <location>
        <begin position="91"/>
        <end position="106"/>
    </location>
</feature>
<dbReference type="EMBL" id="AUSU01001745">
    <property type="protein sequence ID" value="EPS70276.1"/>
    <property type="molecule type" value="Genomic_DNA"/>
</dbReference>
<dbReference type="GO" id="GO:0003735">
    <property type="term" value="F:structural constituent of ribosome"/>
    <property type="evidence" value="ECO:0007669"/>
    <property type="project" value="InterPro"/>
</dbReference>
<evidence type="ECO:0000256" key="3">
    <source>
        <dbReference type="ARBA" id="ARBA00023274"/>
    </source>
</evidence>
<dbReference type="PANTHER" id="PTHR21109">
    <property type="entry name" value="MITOCHONDRIAL 28S RIBOSOMAL PROTEIN S21"/>
    <property type="match status" value="1"/>
</dbReference>
<dbReference type="PANTHER" id="PTHR21109:SF27">
    <property type="entry name" value="30S RIBOSOMAL PROTEIN S21, CHLOROPLASTIC"/>
    <property type="match status" value="1"/>
</dbReference>
<evidence type="ECO:0000256" key="4">
    <source>
        <dbReference type="SAM" id="MobiDB-lite"/>
    </source>
</evidence>
<dbReference type="PRINTS" id="PR00976">
    <property type="entry name" value="RIBOSOMALS21"/>
</dbReference>
<feature type="compositionally biased region" description="Basic residues" evidence="4">
    <location>
        <begin position="70"/>
        <end position="90"/>
    </location>
</feature>
<sequence>EDSSNVLSVAFPSIAYSNTLFFNAAYNCQVVVRDDEPEESLIGRFRREVFKARVIQDCRRRRFFETSQEKRKRKTREAARRNRKRFQQKKVKVEEASKTKKKKQEDNSDDDNWEFLDINLPY</sequence>
<evidence type="ECO:0000256" key="1">
    <source>
        <dbReference type="ARBA" id="ARBA00006640"/>
    </source>
</evidence>
<dbReference type="GO" id="GO:0005840">
    <property type="term" value="C:ribosome"/>
    <property type="evidence" value="ECO:0007669"/>
    <property type="project" value="UniProtKB-KW"/>
</dbReference>
<comment type="similarity">
    <text evidence="1">Belongs to the bacterial ribosomal protein bS21 family.</text>
</comment>
<dbReference type="AlphaFoldDB" id="S8CYZ9"/>
<evidence type="ECO:0000256" key="2">
    <source>
        <dbReference type="ARBA" id="ARBA00022980"/>
    </source>
</evidence>
<organism evidence="5 6">
    <name type="scientific">Genlisea aurea</name>
    <dbReference type="NCBI Taxonomy" id="192259"/>
    <lineage>
        <taxon>Eukaryota</taxon>
        <taxon>Viridiplantae</taxon>
        <taxon>Streptophyta</taxon>
        <taxon>Embryophyta</taxon>
        <taxon>Tracheophyta</taxon>
        <taxon>Spermatophyta</taxon>
        <taxon>Magnoliopsida</taxon>
        <taxon>eudicotyledons</taxon>
        <taxon>Gunneridae</taxon>
        <taxon>Pentapetalae</taxon>
        <taxon>asterids</taxon>
        <taxon>lamiids</taxon>
        <taxon>Lamiales</taxon>
        <taxon>Lentibulariaceae</taxon>
        <taxon>Genlisea</taxon>
    </lineage>
</organism>
<evidence type="ECO:0000313" key="6">
    <source>
        <dbReference type="Proteomes" id="UP000015453"/>
    </source>
</evidence>
<comment type="caution">
    <text evidence="5">The sequence shown here is derived from an EMBL/GenBank/DDBJ whole genome shotgun (WGS) entry which is preliminary data.</text>
</comment>
<reference evidence="5 6" key="1">
    <citation type="journal article" date="2013" name="BMC Genomics">
        <title>The miniature genome of a carnivorous plant Genlisea aurea contains a low number of genes and short non-coding sequences.</title>
        <authorList>
            <person name="Leushkin E.V."/>
            <person name="Sutormin R.A."/>
            <person name="Nabieva E.R."/>
            <person name="Penin A.A."/>
            <person name="Kondrashov A.S."/>
            <person name="Logacheva M.D."/>
        </authorList>
    </citation>
    <scope>NUCLEOTIDE SEQUENCE [LARGE SCALE GENOMIC DNA]</scope>
</reference>
<dbReference type="InterPro" id="IPR001911">
    <property type="entry name" value="Ribosomal_bS21"/>
</dbReference>
<evidence type="ECO:0008006" key="7">
    <source>
        <dbReference type="Google" id="ProtNLM"/>
    </source>
</evidence>
<proteinExistence type="inferred from homology"/>
<gene>
    <name evidence="5" type="ORF">M569_04486</name>
</gene>
<feature type="region of interest" description="Disordered" evidence="4">
    <location>
        <begin position="68"/>
        <end position="112"/>
    </location>
</feature>
<evidence type="ECO:0000313" key="5">
    <source>
        <dbReference type="EMBL" id="EPS70276.1"/>
    </source>
</evidence>
<dbReference type="Gene3D" id="1.20.5.1150">
    <property type="entry name" value="Ribosomal protein S8"/>
    <property type="match status" value="1"/>
</dbReference>
<dbReference type="InterPro" id="IPR038380">
    <property type="entry name" value="Ribosomal_bS21_sf"/>
</dbReference>
<feature type="non-terminal residue" evidence="5">
    <location>
        <position position="122"/>
    </location>
</feature>
<dbReference type="GO" id="GO:1990904">
    <property type="term" value="C:ribonucleoprotein complex"/>
    <property type="evidence" value="ECO:0007669"/>
    <property type="project" value="UniProtKB-KW"/>
</dbReference>
<feature type="non-terminal residue" evidence="5">
    <location>
        <position position="1"/>
    </location>
</feature>
<dbReference type="GO" id="GO:0006412">
    <property type="term" value="P:translation"/>
    <property type="evidence" value="ECO:0007669"/>
    <property type="project" value="InterPro"/>
</dbReference>
<dbReference type="HAMAP" id="MF_00358">
    <property type="entry name" value="Ribosomal_bS21"/>
    <property type="match status" value="1"/>
</dbReference>
<keyword evidence="2" id="KW-0689">Ribosomal protein</keyword>
<protein>
    <recommendedName>
        <fullName evidence="7">30S ribosomal protein S21, chloroplastic</fullName>
    </recommendedName>
</protein>
<dbReference type="Proteomes" id="UP000015453">
    <property type="component" value="Unassembled WGS sequence"/>
</dbReference>
<dbReference type="NCBIfam" id="TIGR00030">
    <property type="entry name" value="S21p"/>
    <property type="match status" value="1"/>
</dbReference>
<accession>S8CYZ9</accession>
<dbReference type="OrthoDB" id="785538at2759"/>